<feature type="transmembrane region" description="Helical" evidence="5">
    <location>
        <begin position="208"/>
        <end position="226"/>
    </location>
</feature>
<feature type="transmembrane region" description="Helical" evidence="5">
    <location>
        <begin position="345"/>
        <end position="366"/>
    </location>
</feature>
<accession>A0A090LGT2</accession>
<evidence type="ECO:0000313" key="8">
    <source>
        <dbReference type="Proteomes" id="UP000035682"/>
    </source>
</evidence>
<organism evidence="7">
    <name type="scientific">Strongyloides ratti</name>
    <name type="common">Parasitic roundworm</name>
    <dbReference type="NCBI Taxonomy" id="34506"/>
    <lineage>
        <taxon>Eukaryota</taxon>
        <taxon>Metazoa</taxon>
        <taxon>Ecdysozoa</taxon>
        <taxon>Nematoda</taxon>
        <taxon>Chromadorea</taxon>
        <taxon>Rhabditida</taxon>
        <taxon>Tylenchina</taxon>
        <taxon>Panagrolaimomorpha</taxon>
        <taxon>Strongyloidoidea</taxon>
        <taxon>Strongyloididae</taxon>
        <taxon>Strongyloides</taxon>
    </lineage>
</organism>
<dbReference type="GO" id="GO:0022857">
    <property type="term" value="F:transmembrane transporter activity"/>
    <property type="evidence" value="ECO:0007669"/>
    <property type="project" value="InterPro"/>
</dbReference>
<evidence type="ECO:0000313" key="7">
    <source>
        <dbReference type="EMBL" id="CEF67333.1"/>
    </source>
</evidence>
<evidence type="ECO:0000259" key="6">
    <source>
        <dbReference type="PROSITE" id="PS50850"/>
    </source>
</evidence>
<evidence type="ECO:0000256" key="1">
    <source>
        <dbReference type="ARBA" id="ARBA00004141"/>
    </source>
</evidence>
<dbReference type="Proteomes" id="UP000035682">
    <property type="component" value="Unplaced"/>
</dbReference>
<feature type="transmembrane region" description="Helical" evidence="5">
    <location>
        <begin position="434"/>
        <end position="455"/>
    </location>
</feature>
<feature type="transmembrane region" description="Helical" evidence="5">
    <location>
        <begin position="313"/>
        <end position="333"/>
    </location>
</feature>
<dbReference type="EMBL" id="LN609529">
    <property type="protein sequence ID" value="CEF67333.1"/>
    <property type="molecule type" value="Genomic_DNA"/>
</dbReference>
<dbReference type="InterPro" id="IPR020846">
    <property type="entry name" value="MFS_dom"/>
</dbReference>
<keyword evidence="3 5" id="KW-1133">Transmembrane helix</keyword>
<reference evidence="9" key="2">
    <citation type="submission" date="2020-12" db="UniProtKB">
        <authorList>
            <consortium name="WormBaseParasite"/>
        </authorList>
    </citation>
    <scope>IDENTIFICATION</scope>
</reference>
<dbReference type="WBParaSite" id="SRAE_2000199700.1">
    <property type="protein sequence ID" value="SRAE_2000199700.1"/>
    <property type="gene ID" value="WBGene00262204"/>
</dbReference>
<keyword evidence="2 5" id="KW-0812">Transmembrane</keyword>
<dbReference type="AlphaFoldDB" id="A0A090LGT2"/>
<evidence type="ECO:0000256" key="5">
    <source>
        <dbReference type="SAM" id="Phobius"/>
    </source>
</evidence>
<protein>
    <submittedName>
        <fullName evidence="7 9">Solute carrier family 22 member 15</fullName>
    </submittedName>
</protein>
<feature type="transmembrane region" description="Helical" evidence="5">
    <location>
        <begin position="20"/>
        <end position="40"/>
    </location>
</feature>
<evidence type="ECO:0000256" key="3">
    <source>
        <dbReference type="ARBA" id="ARBA00022989"/>
    </source>
</evidence>
<dbReference type="GeneID" id="36379698"/>
<feature type="domain" description="Major facilitator superfamily (MFS) profile" evidence="6">
    <location>
        <begin position="34"/>
        <end position="459"/>
    </location>
</feature>
<dbReference type="Pfam" id="PF00083">
    <property type="entry name" value="Sugar_tr"/>
    <property type="match status" value="1"/>
</dbReference>
<dbReference type="Gene3D" id="1.20.1250.20">
    <property type="entry name" value="MFS general substrate transporter like domains"/>
    <property type="match status" value="1"/>
</dbReference>
<dbReference type="PANTHER" id="PTHR24064">
    <property type="entry name" value="SOLUTE CARRIER FAMILY 22 MEMBER"/>
    <property type="match status" value="1"/>
</dbReference>
<dbReference type="STRING" id="34506.A0A090LGT2"/>
<keyword evidence="4 5" id="KW-0472">Membrane</keyword>
<evidence type="ECO:0000256" key="4">
    <source>
        <dbReference type="ARBA" id="ARBA00023136"/>
    </source>
</evidence>
<dbReference type="InterPro" id="IPR005828">
    <property type="entry name" value="MFS_sugar_transport-like"/>
</dbReference>
<keyword evidence="8" id="KW-1185">Reference proteome</keyword>
<dbReference type="RefSeq" id="XP_024506533.1">
    <property type="nucleotide sequence ID" value="XM_024653014.1"/>
</dbReference>
<feature type="transmembrane region" description="Helical" evidence="5">
    <location>
        <begin position="124"/>
        <end position="141"/>
    </location>
</feature>
<evidence type="ECO:0000256" key="2">
    <source>
        <dbReference type="ARBA" id="ARBA00022692"/>
    </source>
</evidence>
<dbReference type="InterPro" id="IPR005829">
    <property type="entry name" value="Sugar_transporter_CS"/>
</dbReference>
<reference evidence="7 8" key="1">
    <citation type="submission" date="2014-09" db="EMBL/GenBank/DDBJ databases">
        <authorList>
            <person name="Martin A.A."/>
        </authorList>
    </citation>
    <scope>NUCLEOTIDE SEQUENCE</scope>
    <source>
        <strain evidence="8">ED321</strain>
        <strain evidence="7">ED321 Heterogonic</strain>
    </source>
</reference>
<proteinExistence type="predicted"/>
<gene>
    <name evidence="7 9 10" type="ORF">SRAE_2000199700</name>
</gene>
<feature type="transmembrane region" description="Helical" evidence="5">
    <location>
        <begin position="99"/>
        <end position="118"/>
    </location>
</feature>
<dbReference type="PROSITE" id="PS50850">
    <property type="entry name" value="MFS"/>
    <property type="match status" value="1"/>
</dbReference>
<dbReference type="CTD" id="36379698"/>
<sequence>MSTETRKKWFPEWVNTFNLLVFFLWQSKSFMGTQMIFAIFSNYVSKWRCEGVGNYGKNCTIFNSGCKLEYENNYFYSAALKFGWVCSDDSYMVAFSSQLQFFGVLIGTVFFGILSDAIGRRKTSIINVGLGCSFILISSFIDNSKFFVFSRFVIGLANGGSLNSGVTYCMEVLPSDKRIFIKCLFNWGLSRVLLTAICYYFNNYASALLVSGLMVIPAILLLIFYFPESPTWYHYKNMEEKMIKSEKIIAKLSNIEYVKIQHEPITKKESFLELLKDKIILKKLSILWCMWFVASLCGYSIDLHSSEISGNLYINQFFFGFTIYFSKLIVPTIDSHCQWFTRRLFHQGAQAIVVICFGILALLVAIKYNGLVILILNVIGVVFIEFSWDACYLCAIESMPTNVRSSSLGSCSLMARIGSIISPMLPYLNTFWPPMAYFVVACLGLINLLVSFFFLKETKNVFLDKVHLTEKNDDVTNCSIELLNKHTKNSNNNI</sequence>
<evidence type="ECO:0000313" key="10">
    <source>
        <dbReference type="WormBase" id="SRAE_2000199700"/>
    </source>
</evidence>
<feature type="transmembrane region" description="Helical" evidence="5">
    <location>
        <begin position="284"/>
        <end position="301"/>
    </location>
</feature>
<dbReference type="InterPro" id="IPR036259">
    <property type="entry name" value="MFS_trans_sf"/>
</dbReference>
<dbReference type="GO" id="GO:0016020">
    <property type="term" value="C:membrane"/>
    <property type="evidence" value="ECO:0007669"/>
    <property type="project" value="UniProtKB-SubCell"/>
</dbReference>
<dbReference type="OMA" id="YTWDACF"/>
<name>A0A090LGT2_STRRB</name>
<comment type="subcellular location">
    <subcellularLocation>
        <location evidence="1">Membrane</location>
        <topology evidence="1">Multi-pass membrane protein</topology>
    </subcellularLocation>
</comment>
<dbReference type="WormBase" id="SRAE_2000199700">
    <property type="protein sequence ID" value="SRP09144"/>
    <property type="gene ID" value="WBGene00262204"/>
</dbReference>
<dbReference type="PROSITE" id="PS00217">
    <property type="entry name" value="SUGAR_TRANSPORT_2"/>
    <property type="match status" value="1"/>
</dbReference>
<dbReference type="SUPFAM" id="SSF103473">
    <property type="entry name" value="MFS general substrate transporter"/>
    <property type="match status" value="1"/>
</dbReference>
<evidence type="ECO:0000313" key="9">
    <source>
        <dbReference type="WBParaSite" id="SRAE_2000199700.1"/>
    </source>
</evidence>
<dbReference type="OrthoDB" id="5296287at2759"/>